<sequence>MDIRLKPHDDRTNGWSAILPARQPHPPLRQRLEADWLVIGAGYAGLATARRLAHNRPDERIVILEAGEAGDNASGRNSGFAIDVPHNVGSSTAELEKAVNYKRLMKAGIAHLAEIVRSQGIQCDWSEKGKYHCTAAPRLAETLLRQHARELQILGEPYEWLEKAQLASRLGTSFFHAGIYTPGCVLLNPAALTRGLADTLPENVSLFENSAVTRLECATTITADTAQGSVRARRLMLANNGSASQLPAFGRQLFNVASYGSLTRPLTAEQRRRIGDIDEWGVTPANAVSGATLRYTRDHRILIRQHFDFTPRLQVDERTRERVRAQHRQVFLLRFPELQDVVLEHFWMGFFSITRNGAPRWGKIDQNVYAAVGCNGVGIAKQTIAGVTLADLACGVDNPLIPDMRELGEPQTLPPRPLLDLGVKAYLARERWVGRTEY</sequence>
<dbReference type="PANTHER" id="PTHR13847:SF281">
    <property type="entry name" value="FAD DEPENDENT OXIDOREDUCTASE DOMAIN-CONTAINING PROTEIN"/>
    <property type="match status" value="1"/>
</dbReference>
<reference evidence="3 4" key="1">
    <citation type="submission" date="2016-03" db="EMBL/GenBank/DDBJ databases">
        <title>Draft Genome Assembly of Pseudomonas putida strain CBF10-2.</title>
        <authorList>
            <person name="Iyer R.S."/>
            <person name="Damania A."/>
        </authorList>
    </citation>
    <scope>NUCLEOTIDE SEQUENCE [LARGE SCALE GENOMIC DNA]</scope>
    <source>
        <strain evidence="3 4">CBF10-2</strain>
    </source>
</reference>
<proteinExistence type="predicted"/>
<dbReference type="GO" id="GO:0016491">
    <property type="term" value="F:oxidoreductase activity"/>
    <property type="evidence" value="ECO:0007669"/>
    <property type="project" value="UniProtKB-KW"/>
</dbReference>
<protein>
    <submittedName>
        <fullName evidence="3">Oxidoreductase</fullName>
    </submittedName>
</protein>
<dbReference type="GO" id="GO:0005737">
    <property type="term" value="C:cytoplasm"/>
    <property type="evidence" value="ECO:0007669"/>
    <property type="project" value="TreeGrafter"/>
</dbReference>
<dbReference type="SUPFAM" id="SSF51905">
    <property type="entry name" value="FAD/NAD(P)-binding domain"/>
    <property type="match status" value="1"/>
</dbReference>
<keyword evidence="1" id="KW-0560">Oxidoreductase</keyword>
<evidence type="ECO:0000259" key="2">
    <source>
        <dbReference type="Pfam" id="PF01266"/>
    </source>
</evidence>
<dbReference type="Gene3D" id="3.30.9.10">
    <property type="entry name" value="D-Amino Acid Oxidase, subunit A, domain 2"/>
    <property type="match status" value="1"/>
</dbReference>
<accession>A0A177SLJ7</accession>
<dbReference type="Proteomes" id="UP000077752">
    <property type="component" value="Unassembled WGS sequence"/>
</dbReference>
<dbReference type="InterPro" id="IPR006076">
    <property type="entry name" value="FAD-dep_OxRdtase"/>
</dbReference>
<organism evidence="3 4">
    <name type="scientific">Pseudomonas putida</name>
    <name type="common">Arthrobacter siderocapsulatus</name>
    <dbReference type="NCBI Taxonomy" id="303"/>
    <lineage>
        <taxon>Bacteria</taxon>
        <taxon>Pseudomonadati</taxon>
        <taxon>Pseudomonadota</taxon>
        <taxon>Gammaproteobacteria</taxon>
        <taxon>Pseudomonadales</taxon>
        <taxon>Pseudomonadaceae</taxon>
        <taxon>Pseudomonas</taxon>
    </lineage>
</organism>
<evidence type="ECO:0000313" key="4">
    <source>
        <dbReference type="Proteomes" id="UP000077752"/>
    </source>
</evidence>
<evidence type="ECO:0000256" key="1">
    <source>
        <dbReference type="ARBA" id="ARBA00023002"/>
    </source>
</evidence>
<dbReference type="PANTHER" id="PTHR13847">
    <property type="entry name" value="SARCOSINE DEHYDROGENASE-RELATED"/>
    <property type="match status" value="1"/>
</dbReference>
<dbReference type="Pfam" id="PF01266">
    <property type="entry name" value="DAO"/>
    <property type="match status" value="1"/>
</dbReference>
<gene>
    <name evidence="3" type="ORF">AYO28_21880</name>
</gene>
<name>A0A177SLJ7_PSEPU</name>
<comment type="caution">
    <text evidence="3">The sequence shown here is derived from an EMBL/GenBank/DDBJ whole genome shotgun (WGS) entry which is preliminary data.</text>
</comment>
<dbReference type="RefSeq" id="WP_064303505.1">
    <property type="nucleotide sequence ID" value="NZ_LUCV01000026.1"/>
</dbReference>
<dbReference type="EMBL" id="LUCV01000026">
    <property type="protein sequence ID" value="OAI91359.1"/>
    <property type="molecule type" value="Genomic_DNA"/>
</dbReference>
<feature type="domain" description="FAD dependent oxidoreductase" evidence="2">
    <location>
        <begin position="35"/>
        <end position="392"/>
    </location>
</feature>
<dbReference type="InterPro" id="IPR036188">
    <property type="entry name" value="FAD/NAD-bd_sf"/>
</dbReference>
<dbReference type="Gene3D" id="3.50.50.60">
    <property type="entry name" value="FAD/NAD(P)-binding domain"/>
    <property type="match status" value="1"/>
</dbReference>
<evidence type="ECO:0000313" key="3">
    <source>
        <dbReference type="EMBL" id="OAI91359.1"/>
    </source>
</evidence>
<dbReference type="AlphaFoldDB" id="A0A177SLJ7"/>